<feature type="non-terminal residue" evidence="2">
    <location>
        <position position="35"/>
    </location>
</feature>
<dbReference type="Pfam" id="PF01210">
    <property type="entry name" value="NAD_Gly3P_dh_N"/>
    <property type="match status" value="1"/>
</dbReference>
<dbReference type="GO" id="GO:0016616">
    <property type="term" value="F:oxidoreductase activity, acting on the CH-OH group of donors, NAD or NADP as acceptor"/>
    <property type="evidence" value="ECO:0007669"/>
    <property type="project" value="InterPro"/>
</dbReference>
<gene>
    <name evidence="2" type="ORF">METZ01_LOCUS182097</name>
</gene>
<dbReference type="GO" id="GO:0051287">
    <property type="term" value="F:NAD binding"/>
    <property type="evidence" value="ECO:0007669"/>
    <property type="project" value="InterPro"/>
</dbReference>
<proteinExistence type="predicted"/>
<reference evidence="2" key="1">
    <citation type="submission" date="2018-05" db="EMBL/GenBank/DDBJ databases">
        <authorList>
            <person name="Lanie J.A."/>
            <person name="Ng W.-L."/>
            <person name="Kazmierczak K.M."/>
            <person name="Andrzejewski T.M."/>
            <person name="Davidsen T.M."/>
            <person name="Wayne K.J."/>
            <person name="Tettelin H."/>
            <person name="Glass J.I."/>
            <person name="Rusch D."/>
            <person name="Podicherti R."/>
            <person name="Tsui H.-C.T."/>
            <person name="Winkler M.E."/>
        </authorList>
    </citation>
    <scope>NUCLEOTIDE SEQUENCE</scope>
</reference>
<evidence type="ECO:0000259" key="1">
    <source>
        <dbReference type="Pfam" id="PF01210"/>
    </source>
</evidence>
<dbReference type="InterPro" id="IPR036291">
    <property type="entry name" value="NAD(P)-bd_dom_sf"/>
</dbReference>
<dbReference type="SUPFAM" id="SSF51735">
    <property type="entry name" value="NAD(P)-binding Rossmann-fold domains"/>
    <property type="match status" value="1"/>
</dbReference>
<dbReference type="GO" id="GO:0046168">
    <property type="term" value="P:glycerol-3-phosphate catabolic process"/>
    <property type="evidence" value="ECO:0007669"/>
    <property type="project" value="InterPro"/>
</dbReference>
<dbReference type="InterPro" id="IPR011128">
    <property type="entry name" value="G3P_DH_NAD-dep_N"/>
</dbReference>
<protein>
    <recommendedName>
        <fullName evidence="1">Glycerol-3-phosphate dehydrogenase NAD-dependent N-terminal domain-containing protein</fullName>
    </recommendedName>
</protein>
<sequence>MSRKQHQALAVLGAGSWGTALAMLTARIGRSVLLW</sequence>
<evidence type="ECO:0000313" key="2">
    <source>
        <dbReference type="EMBL" id="SVB29243.1"/>
    </source>
</evidence>
<dbReference type="Gene3D" id="3.40.50.720">
    <property type="entry name" value="NAD(P)-binding Rossmann-like Domain"/>
    <property type="match status" value="1"/>
</dbReference>
<name>A0A382CVB3_9ZZZZ</name>
<dbReference type="EMBL" id="UINC01035981">
    <property type="protein sequence ID" value="SVB29243.1"/>
    <property type="molecule type" value="Genomic_DNA"/>
</dbReference>
<accession>A0A382CVB3</accession>
<dbReference type="AlphaFoldDB" id="A0A382CVB3"/>
<organism evidence="2">
    <name type="scientific">marine metagenome</name>
    <dbReference type="NCBI Taxonomy" id="408172"/>
    <lineage>
        <taxon>unclassified sequences</taxon>
        <taxon>metagenomes</taxon>
        <taxon>ecological metagenomes</taxon>
    </lineage>
</organism>
<feature type="domain" description="Glycerol-3-phosphate dehydrogenase NAD-dependent N-terminal" evidence="1">
    <location>
        <begin position="9"/>
        <end position="35"/>
    </location>
</feature>